<proteinExistence type="predicted"/>
<feature type="transmembrane region" description="Helical" evidence="1">
    <location>
        <begin position="116"/>
        <end position="138"/>
    </location>
</feature>
<keyword evidence="1" id="KW-0812">Transmembrane</keyword>
<keyword evidence="1" id="KW-1133">Transmembrane helix</keyword>
<reference evidence="2 3" key="1">
    <citation type="journal article" date="2019" name="Nat. Microbiol.">
        <title>Mediterranean grassland soil C-N compound turnover is dependent on rainfall and depth, and is mediated by genomically divergent microorganisms.</title>
        <authorList>
            <person name="Diamond S."/>
            <person name="Andeer P.F."/>
            <person name="Li Z."/>
            <person name="Crits-Christoph A."/>
            <person name="Burstein D."/>
            <person name="Anantharaman K."/>
            <person name="Lane K.R."/>
            <person name="Thomas B.C."/>
            <person name="Pan C."/>
            <person name="Northen T.R."/>
            <person name="Banfield J.F."/>
        </authorList>
    </citation>
    <scope>NUCLEOTIDE SEQUENCE [LARGE SCALE GENOMIC DNA]</scope>
    <source>
        <strain evidence="2">WS_2</strain>
    </source>
</reference>
<comment type="caution">
    <text evidence="2">The sequence shown here is derived from an EMBL/GenBank/DDBJ whole genome shotgun (WGS) entry which is preliminary data.</text>
</comment>
<protein>
    <submittedName>
        <fullName evidence="2">Uncharacterized protein</fullName>
    </submittedName>
</protein>
<sequence length="409" mass="44011">MVGVKLDGRGFIERLDAPPASSASGEEPPALDLDALFRAAGLLRTDFREAAPRGPPAGAGEQSLAFVGRDRDNPPDPLQVELVAHRGRPTAFVVQEPWGRAAPPEPSDPSRRATSLVLHTVRPALFLAVLFLGAWLARRNLRAGRGDTKRALRWATAMLVIRAFMWLLGGHHAPGSITTQLMTTVAWGLYDFAYAWVFYIAIEPYVRRLWPRLLISWTRFVDGQFDDARVGRDLLIGCLVGTAIALAVAAHQAAPALLGLPPGRPDNVGYVEDQLASLLGLRDQLAELLVLARSNVILMMGFVVMLVTSRLTLRHPIAAVAEVLALNVGFAAIITALLLAVMFRFGLLAGGVALLTHATLESAPLGMGLGSWPTNRTLLVLVLVFGVGLYGFVRSLGGRSAIRDLLPEG</sequence>
<evidence type="ECO:0000256" key="1">
    <source>
        <dbReference type="SAM" id="Phobius"/>
    </source>
</evidence>
<name>A0A538SM63_UNCEI</name>
<gene>
    <name evidence="2" type="ORF">E6K72_09075</name>
</gene>
<dbReference type="AlphaFoldDB" id="A0A538SM63"/>
<feature type="transmembrane region" description="Helical" evidence="1">
    <location>
        <begin position="234"/>
        <end position="254"/>
    </location>
</feature>
<feature type="transmembrane region" description="Helical" evidence="1">
    <location>
        <begin position="323"/>
        <end position="356"/>
    </location>
</feature>
<feature type="transmembrane region" description="Helical" evidence="1">
    <location>
        <begin position="376"/>
        <end position="393"/>
    </location>
</feature>
<evidence type="ECO:0000313" key="3">
    <source>
        <dbReference type="Proteomes" id="UP000317716"/>
    </source>
</evidence>
<accession>A0A538SM63</accession>
<keyword evidence="1" id="KW-0472">Membrane</keyword>
<feature type="transmembrane region" description="Helical" evidence="1">
    <location>
        <begin position="150"/>
        <end position="169"/>
    </location>
</feature>
<feature type="transmembrane region" description="Helical" evidence="1">
    <location>
        <begin position="288"/>
        <end position="311"/>
    </location>
</feature>
<dbReference type="Proteomes" id="UP000317716">
    <property type="component" value="Unassembled WGS sequence"/>
</dbReference>
<organism evidence="2 3">
    <name type="scientific">Eiseniibacteriota bacterium</name>
    <dbReference type="NCBI Taxonomy" id="2212470"/>
    <lineage>
        <taxon>Bacteria</taxon>
        <taxon>Candidatus Eiseniibacteriota</taxon>
    </lineage>
</organism>
<dbReference type="EMBL" id="VBOS01000321">
    <property type="protein sequence ID" value="TMQ52468.1"/>
    <property type="molecule type" value="Genomic_DNA"/>
</dbReference>
<feature type="transmembrane region" description="Helical" evidence="1">
    <location>
        <begin position="181"/>
        <end position="202"/>
    </location>
</feature>
<evidence type="ECO:0000313" key="2">
    <source>
        <dbReference type="EMBL" id="TMQ52468.1"/>
    </source>
</evidence>